<sequence>MEEFAQQFINRIKSPIFGYFLVSFIAINWDPIFYLFFHTASVPLRINYFKESVDFYSAFAFPFLISIVYSIAYPWINFLIGYATNQAVELRDNLSIDADHRTTIKKRNLEEARSELFRIKEEIILERAAVDQKINEIDDENTREELKVQLTEIRKPDSSKPLSSNIHFPEFDTDLQSIIGQLLVTMAANKSVMLRDDLKSILGFSDVKNDVLITELIRHKYIDIIQVSQNNFKYSLTSRAKKVLVDKKLIN</sequence>
<name>A0A5C8LK92_9GAMM</name>
<organism evidence="2 3">
    <name type="scientific">Rheinheimera tangshanensis</name>
    <dbReference type="NCBI Taxonomy" id="400153"/>
    <lineage>
        <taxon>Bacteria</taxon>
        <taxon>Pseudomonadati</taxon>
        <taxon>Pseudomonadota</taxon>
        <taxon>Gammaproteobacteria</taxon>
        <taxon>Chromatiales</taxon>
        <taxon>Chromatiaceae</taxon>
        <taxon>Rheinheimera</taxon>
    </lineage>
</organism>
<protein>
    <submittedName>
        <fullName evidence="2">Uncharacterized protein</fullName>
    </submittedName>
</protein>
<keyword evidence="1" id="KW-0812">Transmembrane</keyword>
<accession>A0A5C8LK92</accession>
<keyword evidence="3" id="KW-1185">Reference proteome</keyword>
<reference evidence="2 3" key="1">
    <citation type="submission" date="2019-08" db="EMBL/GenBank/DDBJ databases">
        <title>Draft genome analysis of Rheinheimera tangshanensis isolated from the roots of fresh rice plants (Oryza sativa).</title>
        <authorList>
            <person name="Yu Q."/>
            <person name="Qi Y."/>
            <person name="Zhang H."/>
            <person name="Pu J."/>
        </authorList>
    </citation>
    <scope>NUCLEOTIDE SEQUENCE [LARGE SCALE GENOMIC DNA]</scope>
    <source>
        <strain evidence="2 3">JA3-B52</strain>
    </source>
</reference>
<dbReference type="EMBL" id="VRLR01000017">
    <property type="protein sequence ID" value="TXK77786.1"/>
    <property type="molecule type" value="Genomic_DNA"/>
</dbReference>
<keyword evidence="1" id="KW-1133">Transmembrane helix</keyword>
<dbReference type="RefSeq" id="WP_147905465.1">
    <property type="nucleotide sequence ID" value="NZ_BAAAGC010000005.1"/>
</dbReference>
<evidence type="ECO:0000256" key="1">
    <source>
        <dbReference type="SAM" id="Phobius"/>
    </source>
</evidence>
<comment type="caution">
    <text evidence="2">The sequence shown here is derived from an EMBL/GenBank/DDBJ whole genome shotgun (WGS) entry which is preliminary data.</text>
</comment>
<dbReference type="AlphaFoldDB" id="A0A5C8LK92"/>
<gene>
    <name evidence="2" type="ORF">FU839_17830</name>
</gene>
<proteinExistence type="predicted"/>
<dbReference type="Proteomes" id="UP000321814">
    <property type="component" value="Unassembled WGS sequence"/>
</dbReference>
<feature type="transmembrane region" description="Helical" evidence="1">
    <location>
        <begin position="56"/>
        <end position="76"/>
    </location>
</feature>
<feature type="transmembrane region" description="Helical" evidence="1">
    <location>
        <begin position="16"/>
        <end position="36"/>
    </location>
</feature>
<evidence type="ECO:0000313" key="2">
    <source>
        <dbReference type="EMBL" id="TXK77786.1"/>
    </source>
</evidence>
<dbReference type="OrthoDB" id="9784936at2"/>
<keyword evidence="1" id="KW-0472">Membrane</keyword>
<evidence type="ECO:0000313" key="3">
    <source>
        <dbReference type="Proteomes" id="UP000321814"/>
    </source>
</evidence>